<dbReference type="OMA" id="FCKEGGF"/>
<comment type="similarity">
    <text evidence="1 6">Belongs to the small GTPase superfamily. Rab family.</text>
</comment>
<accession>A0A9Q0LIQ3</accession>
<protein>
    <recommendedName>
        <fullName evidence="6">Ras-related protein Rab</fullName>
    </recommendedName>
</protein>
<evidence type="ECO:0000256" key="6">
    <source>
        <dbReference type="RuleBase" id="RU367128"/>
    </source>
</evidence>
<dbReference type="Pfam" id="PF00071">
    <property type="entry name" value="Ras"/>
    <property type="match status" value="1"/>
</dbReference>
<keyword evidence="6" id="KW-0472">Membrane</keyword>
<dbReference type="PANTHER" id="PTHR47981">
    <property type="entry name" value="RAB FAMILY"/>
    <property type="match status" value="1"/>
</dbReference>
<dbReference type="GO" id="GO:0045335">
    <property type="term" value="C:phagocytic vesicle"/>
    <property type="evidence" value="ECO:0007669"/>
    <property type="project" value="TreeGrafter"/>
</dbReference>
<keyword evidence="5 6" id="KW-0636">Prenylation</keyword>
<evidence type="ECO:0000256" key="5">
    <source>
        <dbReference type="ARBA" id="ARBA00023289"/>
    </source>
</evidence>
<dbReference type="CDD" id="cd04107">
    <property type="entry name" value="Rab32_Rab38"/>
    <property type="match status" value="1"/>
</dbReference>
<dbReference type="PROSITE" id="PS51417">
    <property type="entry name" value="ARF"/>
    <property type="match status" value="1"/>
</dbReference>
<evidence type="ECO:0000256" key="1">
    <source>
        <dbReference type="ARBA" id="ARBA00006270"/>
    </source>
</evidence>
<evidence type="ECO:0000256" key="2">
    <source>
        <dbReference type="ARBA" id="ARBA00022741"/>
    </source>
</evidence>
<dbReference type="AlphaFoldDB" id="A0A9Q0LIQ3"/>
<dbReference type="SMART" id="SM00175">
    <property type="entry name" value="RAB"/>
    <property type="match status" value="1"/>
</dbReference>
<keyword evidence="4 6" id="KW-0449">Lipoprotein</keyword>
<dbReference type="Proteomes" id="UP001149090">
    <property type="component" value="Unassembled WGS sequence"/>
</dbReference>
<dbReference type="NCBIfam" id="TIGR00231">
    <property type="entry name" value="small_GTP"/>
    <property type="match status" value="1"/>
</dbReference>
<dbReference type="GO" id="GO:0005770">
    <property type="term" value="C:late endosome"/>
    <property type="evidence" value="ECO:0007669"/>
    <property type="project" value="TreeGrafter"/>
</dbReference>
<keyword evidence="2 6" id="KW-0547">Nucleotide-binding</keyword>
<comment type="function">
    <text evidence="6">The small GTPases Rab are key regulators in vesicle trafficking.</text>
</comment>
<dbReference type="InterPro" id="IPR001806">
    <property type="entry name" value="Small_GTPase"/>
</dbReference>
<dbReference type="InterPro" id="IPR027417">
    <property type="entry name" value="P-loop_NTPase"/>
</dbReference>
<dbReference type="PRINTS" id="PR00449">
    <property type="entry name" value="RASTRNSFRMNG"/>
</dbReference>
<dbReference type="SMART" id="SM00176">
    <property type="entry name" value="RAN"/>
    <property type="match status" value="1"/>
</dbReference>
<dbReference type="EMBL" id="JAPDFW010000081">
    <property type="protein sequence ID" value="KAJ5072555.1"/>
    <property type="molecule type" value="Genomic_DNA"/>
</dbReference>
<sequence>MSVYPEELNEYSYKVLVVGDVGGGKTSIIQRFVYNSFSRQYKATIGVDFALKVMNLDENTVVRLQLWDIAGQERFGNMTRIYYKQAVGAFVVFDISRSDSFEGAKKWKADIDSKVVLPNKDPIPIVLLANKVDLLNSEVPSEELEKFCQEMGFVTWFATSAKENTNIEEAMKYLLEKIISFELEKPKTSANTISLQENDSSSKKSGCC</sequence>
<dbReference type="InterPro" id="IPR005225">
    <property type="entry name" value="Small_GTP-bd"/>
</dbReference>
<dbReference type="GO" id="GO:0003924">
    <property type="term" value="F:GTPase activity"/>
    <property type="evidence" value="ECO:0007669"/>
    <property type="project" value="UniProtKB-UniRule"/>
</dbReference>
<evidence type="ECO:0000313" key="7">
    <source>
        <dbReference type="EMBL" id="KAJ5072555.1"/>
    </source>
</evidence>
<gene>
    <name evidence="7" type="ORF">M0811_01570</name>
</gene>
<dbReference type="SMART" id="SM00174">
    <property type="entry name" value="RHO"/>
    <property type="match status" value="1"/>
</dbReference>
<keyword evidence="8" id="KW-1185">Reference proteome</keyword>
<dbReference type="OrthoDB" id="245989at2759"/>
<name>A0A9Q0LIQ3_ANAIG</name>
<dbReference type="PROSITE" id="PS51419">
    <property type="entry name" value="RAB"/>
    <property type="match status" value="1"/>
</dbReference>
<comment type="subcellular location">
    <subcellularLocation>
        <location evidence="6">Membrane</location>
        <topology evidence="6">Lipid-anchor</topology>
    </subcellularLocation>
</comment>
<reference evidence="7" key="1">
    <citation type="submission" date="2022-10" db="EMBL/GenBank/DDBJ databases">
        <title>Novel sulphate-reducing endosymbionts in the free-living metamonad Anaeramoeba.</title>
        <authorList>
            <person name="Jerlstrom-Hultqvist J."/>
            <person name="Cepicka I."/>
            <person name="Gallot-Lavallee L."/>
            <person name="Salas-Leiva D."/>
            <person name="Curtis B.A."/>
            <person name="Zahonova K."/>
            <person name="Pipaliya S."/>
            <person name="Dacks J."/>
            <person name="Roger A.J."/>
        </authorList>
    </citation>
    <scope>NUCLEOTIDE SEQUENCE</scope>
    <source>
        <strain evidence="7">BMAN</strain>
    </source>
</reference>
<dbReference type="GO" id="GO:0005764">
    <property type="term" value="C:lysosome"/>
    <property type="evidence" value="ECO:0007669"/>
    <property type="project" value="TreeGrafter"/>
</dbReference>
<dbReference type="PROSITE" id="PS51420">
    <property type="entry name" value="RHO"/>
    <property type="match status" value="1"/>
</dbReference>
<dbReference type="SUPFAM" id="SSF52540">
    <property type="entry name" value="P-loop containing nucleoside triphosphate hydrolases"/>
    <property type="match status" value="1"/>
</dbReference>
<comment type="caution">
    <text evidence="7">The sequence shown here is derived from an EMBL/GenBank/DDBJ whole genome shotgun (WGS) entry which is preliminary data.</text>
</comment>
<dbReference type="PANTHER" id="PTHR47981:SF39">
    <property type="entry name" value="RAS-RELATED PROTEIN RAB"/>
    <property type="match status" value="1"/>
</dbReference>
<dbReference type="GO" id="GO:0008333">
    <property type="term" value="P:endosome to lysosome transport"/>
    <property type="evidence" value="ECO:0007669"/>
    <property type="project" value="TreeGrafter"/>
</dbReference>
<dbReference type="GO" id="GO:0016020">
    <property type="term" value="C:membrane"/>
    <property type="evidence" value="ECO:0007669"/>
    <property type="project" value="UniProtKB-SubCell"/>
</dbReference>
<organism evidence="7 8">
    <name type="scientific">Anaeramoeba ignava</name>
    <name type="common">Anaerobic marine amoeba</name>
    <dbReference type="NCBI Taxonomy" id="1746090"/>
    <lineage>
        <taxon>Eukaryota</taxon>
        <taxon>Metamonada</taxon>
        <taxon>Anaeramoebidae</taxon>
        <taxon>Anaeramoeba</taxon>
    </lineage>
</organism>
<dbReference type="SMART" id="SM00173">
    <property type="entry name" value="RAS"/>
    <property type="match status" value="1"/>
</dbReference>
<dbReference type="FunFam" id="3.40.50.300:FF:000222">
    <property type="entry name" value="RAB32, member RAS oncogene family"/>
    <property type="match status" value="1"/>
</dbReference>
<dbReference type="GO" id="GO:0090385">
    <property type="term" value="P:phagosome-lysosome fusion"/>
    <property type="evidence" value="ECO:0007669"/>
    <property type="project" value="TreeGrafter"/>
</dbReference>
<dbReference type="InterPro" id="IPR030697">
    <property type="entry name" value="Rab29/Rab38/Rab32"/>
</dbReference>
<evidence type="ECO:0000256" key="4">
    <source>
        <dbReference type="ARBA" id="ARBA00023288"/>
    </source>
</evidence>
<proteinExistence type="inferred from homology"/>
<keyword evidence="3 6" id="KW-0342">GTP-binding</keyword>
<dbReference type="GO" id="GO:0005802">
    <property type="term" value="C:trans-Golgi network"/>
    <property type="evidence" value="ECO:0007669"/>
    <property type="project" value="UniProtKB-UniRule"/>
</dbReference>
<dbReference type="GO" id="GO:0005525">
    <property type="term" value="F:GTP binding"/>
    <property type="evidence" value="ECO:0007669"/>
    <property type="project" value="UniProtKB-UniRule"/>
</dbReference>
<evidence type="ECO:0000313" key="8">
    <source>
        <dbReference type="Proteomes" id="UP001149090"/>
    </source>
</evidence>
<evidence type="ECO:0000256" key="3">
    <source>
        <dbReference type="ARBA" id="ARBA00023134"/>
    </source>
</evidence>
<dbReference type="PROSITE" id="PS51421">
    <property type="entry name" value="RAS"/>
    <property type="match status" value="1"/>
</dbReference>
<dbReference type="Gene3D" id="3.40.50.300">
    <property type="entry name" value="P-loop containing nucleotide triphosphate hydrolases"/>
    <property type="match status" value="1"/>
</dbReference>